<gene>
    <name evidence="1" type="ORF">AYI69_g7671</name>
</gene>
<organism evidence="1 2">
    <name type="scientific">Smittium culicis</name>
    <dbReference type="NCBI Taxonomy" id="133412"/>
    <lineage>
        <taxon>Eukaryota</taxon>
        <taxon>Fungi</taxon>
        <taxon>Fungi incertae sedis</taxon>
        <taxon>Zoopagomycota</taxon>
        <taxon>Kickxellomycotina</taxon>
        <taxon>Harpellomycetes</taxon>
        <taxon>Harpellales</taxon>
        <taxon>Legeriomycetaceae</taxon>
        <taxon>Smittium</taxon>
    </lineage>
</organism>
<reference evidence="2" key="1">
    <citation type="submission" date="2017-01" db="EMBL/GenBank/DDBJ databases">
        <authorList>
            <person name="Wang Y."/>
            <person name="White M."/>
            <person name="Kvist S."/>
            <person name="Moncalvo J.-M."/>
        </authorList>
    </citation>
    <scope>NUCLEOTIDE SEQUENCE [LARGE SCALE GENOMIC DNA]</scope>
    <source>
        <strain evidence="2">ID-206-W2</strain>
    </source>
</reference>
<dbReference type="OrthoDB" id="5591505at2759"/>
<comment type="caution">
    <text evidence="1">The sequence shown here is derived from an EMBL/GenBank/DDBJ whole genome shotgun (WGS) entry which is preliminary data.</text>
</comment>
<dbReference type="EMBL" id="LSSM01003756">
    <property type="protein sequence ID" value="OMJ16860.1"/>
    <property type="molecule type" value="Genomic_DNA"/>
</dbReference>
<evidence type="ECO:0000313" key="2">
    <source>
        <dbReference type="Proteomes" id="UP000187429"/>
    </source>
</evidence>
<protein>
    <submittedName>
        <fullName evidence="1">Uncharacterized protein</fullName>
    </submittedName>
</protein>
<dbReference type="Proteomes" id="UP000187429">
    <property type="component" value="Unassembled WGS sequence"/>
</dbReference>
<dbReference type="AlphaFoldDB" id="A0A1R1XQD5"/>
<accession>A0A1R1XQD5</accession>
<keyword evidence="2" id="KW-1185">Reference proteome</keyword>
<proteinExistence type="predicted"/>
<sequence length="151" mass="17205">MTIELKTDMDCIDKNVLFLLNRYLDTEDSPVVTVLVYGILHEAKKSYVYRYFTESEPDLLRSEHDVVVKVTKSDCKISAVQCKADIESFNEGISQLASITKSGYQIGFNICGEKSEVYTLDLEDEDAVPVLINTYHNPTQLHELIEYIKSI</sequence>
<evidence type="ECO:0000313" key="1">
    <source>
        <dbReference type="EMBL" id="OMJ16860.1"/>
    </source>
</evidence>
<name>A0A1R1XQD5_9FUNG</name>